<evidence type="ECO:0000313" key="3">
    <source>
        <dbReference type="Proteomes" id="UP000831327"/>
    </source>
</evidence>
<feature type="chain" id="PRO_5047119819" evidence="1">
    <location>
        <begin position="22"/>
        <end position="180"/>
    </location>
</feature>
<reference evidence="2 3" key="1">
    <citation type="journal article" date="2016" name="Microbes Environ.">
        <title>Phylogenetically diverse aerobic anoxygenic phototrophic bacteria isolated from epilithic biofilms in Tama river, Japan.</title>
        <authorList>
            <person name="Hirose S."/>
            <person name="Matsuura K."/>
            <person name="Haruta S."/>
        </authorList>
    </citation>
    <scope>NUCLEOTIDE SEQUENCE [LARGE SCALE GENOMIC DNA]</scope>
    <source>
        <strain evidence="2 3">S08</strain>
    </source>
</reference>
<sequence>MRRKAALGVMAAAMLAGCGGGGPSLSNAPPAPCPRITILADGADLTRHRDGAVPDIASMISDARLIGFNASCDYTRRRDGVNVSISAIFDVERGPVATVPRVTLPWFIAVTDANDGQVIDRREFLTPAEFGPNANRVRIASTPVVLPFPAEERLVENHNVRLSFQLTPEQLALNRRRGAR</sequence>
<proteinExistence type="predicted"/>
<feature type="signal peptide" evidence="1">
    <location>
        <begin position="1"/>
        <end position="21"/>
    </location>
</feature>
<organism evidence="2 3">
    <name type="scientific">Roseomonas fluvialis</name>
    <dbReference type="NCBI Taxonomy" id="1750527"/>
    <lineage>
        <taxon>Bacteria</taxon>
        <taxon>Pseudomonadati</taxon>
        <taxon>Pseudomonadota</taxon>
        <taxon>Alphaproteobacteria</taxon>
        <taxon>Acetobacterales</taxon>
        <taxon>Roseomonadaceae</taxon>
        <taxon>Roseomonas</taxon>
    </lineage>
</organism>
<gene>
    <name evidence="2" type="ORF">Rmf_36420</name>
</gene>
<dbReference type="EMBL" id="AP025637">
    <property type="protein sequence ID" value="BDG73713.1"/>
    <property type="molecule type" value="Genomic_DNA"/>
</dbReference>
<keyword evidence="1" id="KW-0732">Signal</keyword>
<accession>A0ABM7Y707</accession>
<keyword evidence="3" id="KW-1185">Reference proteome</keyword>
<name>A0ABM7Y707_9PROT</name>
<protein>
    <submittedName>
        <fullName evidence="2">Uncharacterized protein</fullName>
    </submittedName>
</protein>
<dbReference type="Proteomes" id="UP000831327">
    <property type="component" value="Chromosome"/>
</dbReference>
<dbReference type="PROSITE" id="PS51257">
    <property type="entry name" value="PROKAR_LIPOPROTEIN"/>
    <property type="match status" value="1"/>
</dbReference>
<dbReference type="RefSeq" id="WP_244407925.1">
    <property type="nucleotide sequence ID" value="NZ_AP025637.1"/>
</dbReference>
<evidence type="ECO:0000256" key="1">
    <source>
        <dbReference type="SAM" id="SignalP"/>
    </source>
</evidence>
<evidence type="ECO:0000313" key="2">
    <source>
        <dbReference type="EMBL" id="BDG73713.1"/>
    </source>
</evidence>